<sequence length="169" mass="19169">MPHDLPALLRKGFPPYIEAERASSPMNSSPYRISRSDLFGAFCDDTVRIFLLETFEKFAGRLEADGFDIPGALIGGGFVRRLGTQTQPKDIDALVFYRVKEGAPEDAINQLVSRNREARELRLDIRFCPLDADPFTMIKSVSFFSVLYSKKEGDLTIRNGLILYDRQRD</sequence>
<reference evidence="1 2" key="1">
    <citation type="submission" date="2023-01" db="EMBL/GenBank/DDBJ databases">
        <title>Novel species of the genus Asticcacaulis isolated from rivers.</title>
        <authorList>
            <person name="Lu H."/>
        </authorList>
    </citation>
    <scope>NUCLEOTIDE SEQUENCE [LARGE SCALE GENOMIC DNA]</scope>
    <source>
        <strain evidence="1 2">DXS10W</strain>
    </source>
</reference>
<gene>
    <name evidence="1" type="ORF">PQU94_04075</name>
</gene>
<dbReference type="Pfam" id="PF22014">
    <property type="entry name" value="DUF6932"/>
    <property type="match status" value="1"/>
</dbReference>
<evidence type="ECO:0008006" key="3">
    <source>
        <dbReference type="Google" id="ProtNLM"/>
    </source>
</evidence>
<protein>
    <recommendedName>
        <fullName evidence="3">Polymerase nucleotidyl transferase domain-containing protein</fullName>
    </recommendedName>
</protein>
<comment type="caution">
    <text evidence="1">The sequence shown here is derived from an EMBL/GenBank/DDBJ whole genome shotgun (WGS) entry which is preliminary data.</text>
</comment>
<keyword evidence="2" id="KW-1185">Reference proteome</keyword>
<dbReference type="Proteomes" id="UP001216595">
    <property type="component" value="Unassembled WGS sequence"/>
</dbReference>
<dbReference type="RefSeq" id="WP_272740221.1">
    <property type="nucleotide sequence ID" value="NZ_JAQQKW010000002.1"/>
</dbReference>
<name>A0ABT5IB86_9CAUL</name>
<dbReference type="EMBL" id="JAQQKW010000002">
    <property type="protein sequence ID" value="MDC7693457.1"/>
    <property type="molecule type" value="Genomic_DNA"/>
</dbReference>
<proteinExistence type="predicted"/>
<accession>A0ABT5IB86</accession>
<evidence type="ECO:0000313" key="1">
    <source>
        <dbReference type="EMBL" id="MDC7693457.1"/>
    </source>
</evidence>
<organism evidence="1 2">
    <name type="scientific">Asticcacaulis currens</name>
    <dbReference type="NCBI Taxonomy" id="2984210"/>
    <lineage>
        <taxon>Bacteria</taxon>
        <taxon>Pseudomonadati</taxon>
        <taxon>Pseudomonadota</taxon>
        <taxon>Alphaproteobacteria</taxon>
        <taxon>Caulobacterales</taxon>
        <taxon>Caulobacteraceae</taxon>
        <taxon>Asticcacaulis</taxon>
    </lineage>
</organism>
<dbReference type="InterPro" id="IPR053860">
    <property type="entry name" value="DUF6932"/>
</dbReference>
<evidence type="ECO:0000313" key="2">
    <source>
        <dbReference type="Proteomes" id="UP001216595"/>
    </source>
</evidence>